<dbReference type="InterPro" id="IPR003356">
    <property type="entry name" value="DNA_methylase_A-5"/>
</dbReference>
<dbReference type="InterPro" id="IPR052933">
    <property type="entry name" value="DNA_Protect_Modify"/>
</dbReference>
<feature type="domain" description="DNA methylase adenine-specific" evidence="1">
    <location>
        <begin position="97"/>
        <end position="309"/>
    </location>
</feature>
<dbReference type="Gene3D" id="3.40.50.150">
    <property type="entry name" value="Vaccinia Virus protein VP39"/>
    <property type="match status" value="1"/>
</dbReference>
<dbReference type="Gene3D" id="1.10.150.470">
    <property type="match status" value="1"/>
</dbReference>
<dbReference type="AlphaFoldDB" id="A0A9Q9CJJ8"/>
<dbReference type="EMBL" id="CP071250">
    <property type="protein sequence ID" value="UUF08206.1"/>
    <property type="molecule type" value="Genomic_DNA"/>
</dbReference>
<evidence type="ECO:0000259" key="2">
    <source>
        <dbReference type="Pfam" id="PF21106"/>
    </source>
</evidence>
<accession>A0A9Q9CJJ8</accession>
<protein>
    <submittedName>
        <fullName evidence="3">Class I SAM-dependent methyltransferase</fullName>
    </submittedName>
</protein>
<proteinExistence type="predicted"/>
<evidence type="ECO:0000313" key="3">
    <source>
        <dbReference type="EMBL" id="UUF08206.1"/>
    </source>
</evidence>
<sequence length="328" mass="37064">MLRPEVIEQLFDLVDETSMIISSELKMSYLHAMCESCQNIMSQEINQSVNEESKEALQTHYATLEGLEFTQEEIRKALQLAILKGLKSERLTNAIMTPDSIALILGYLISKFVKNLNEVRLGDLTVGTGNLLTAVLNHLGTEPQEIYGVEVNNDLLKIACTLSDMQEYAVQFYQQSSLKPLFIDPLDLIIGDLPEGELSQEEINELGLTLAAQGINYLPYLLIENHLNYLKPGGYAFYVIPNDLFSQPQSHAFHQLLTSKANIQALLQLPTTLFKQDELGKSLFIVQKNGEQVKPVNEVLIAQLPNFNDPHQFNKMLTRIENWIKLNK</sequence>
<organism evidence="3 4">
    <name type="scientific">Turicibacter bilis</name>
    <dbReference type="NCBI Taxonomy" id="2735723"/>
    <lineage>
        <taxon>Bacteria</taxon>
        <taxon>Bacillati</taxon>
        <taxon>Bacillota</taxon>
        <taxon>Erysipelotrichia</taxon>
        <taxon>Erysipelotrichales</taxon>
        <taxon>Turicibacteraceae</taxon>
        <taxon>Turicibacter</taxon>
    </lineage>
</organism>
<reference evidence="3" key="1">
    <citation type="submission" date="2021-03" db="EMBL/GenBank/DDBJ databases">
        <title>Comparative Genomics and Metabolomics in the genus Turicibacter.</title>
        <authorList>
            <person name="Maki J."/>
            <person name="Looft T."/>
        </authorList>
    </citation>
    <scope>NUCLEOTIDE SEQUENCE</scope>
    <source>
        <strain evidence="3">ISU324</strain>
    </source>
</reference>
<dbReference type="PANTHER" id="PTHR41313">
    <property type="entry name" value="ADENINE-SPECIFIC METHYLTRANSFERASE"/>
    <property type="match status" value="1"/>
</dbReference>
<name>A0A9Q9CJJ8_9FIRM</name>
<dbReference type="GO" id="GO:0003677">
    <property type="term" value="F:DNA binding"/>
    <property type="evidence" value="ECO:0007669"/>
    <property type="project" value="InterPro"/>
</dbReference>
<dbReference type="Pfam" id="PF21106">
    <property type="entry name" value="YtxK_like"/>
    <property type="match status" value="1"/>
</dbReference>
<keyword evidence="3" id="KW-0489">Methyltransferase</keyword>
<dbReference type="Proteomes" id="UP001058072">
    <property type="component" value="Chromosome"/>
</dbReference>
<dbReference type="GO" id="GO:0008170">
    <property type="term" value="F:N-methyltransferase activity"/>
    <property type="evidence" value="ECO:0007669"/>
    <property type="project" value="InterPro"/>
</dbReference>
<dbReference type="InterPro" id="IPR029063">
    <property type="entry name" value="SAM-dependent_MTases_sf"/>
</dbReference>
<dbReference type="RefSeq" id="WP_212725026.1">
    <property type="nucleotide sequence ID" value="NZ_CP071250.1"/>
</dbReference>
<keyword evidence="3" id="KW-0808">Transferase</keyword>
<feature type="domain" description="YtxK-like N-terminal helical" evidence="2">
    <location>
        <begin position="8"/>
        <end position="86"/>
    </location>
</feature>
<evidence type="ECO:0000313" key="4">
    <source>
        <dbReference type="Proteomes" id="UP001058072"/>
    </source>
</evidence>
<evidence type="ECO:0000259" key="1">
    <source>
        <dbReference type="Pfam" id="PF02384"/>
    </source>
</evidence>
<dbReference type="SUPFAM" id="SSF53335">
    <property type="entry name" value="S-adenosyl-L-methionine-dependent methyltransferases"/>
    <property type="match status" value="1"/>
</dbReference>
<gene>
    <name evidence="3" type="ORF">J0J70_11535</name>
</gene>
<dbReference type="GO" id="GO:0032259">
    <property type="term" value="P:methylation"/>
    <property type="evidence" value="ECO:0007669"/>
    <property type="project" value="UniProtKB-KW"/>
</dbReference>
<dbReference type="PANTHER" id="PTHR41313:SF1">
    <property type="entry name" value="DNA METHYLASE ADENINE-SPECIFIC DOMAIN-CONTAINING PROTEIN"/>
    <property type="match status" value="1"/>
</dbReference>
<dbReference type="Pfam" id="PF02384">
    <property type="entry name" value="N6_Mtase"/>
    <property type="match status" value="1"/>
</dbReference>
<dbReference type="InterPro" id="IPR048375">
    <property type="entry name" value="YtxK-like_N"/>
</dbReference>
<dbReference type="CDD" id="cd02440">
    <property type="entry name" value="AdoMet_MTases"/>
    <property type="match status" value="1"/>
</dbReference>